<dbReference type="EMBL" id="JAGIOF010000004">
    <property type="protein sequence ID" value="MBP2388746.1"/>
    <property type="molecule type" value="Genomic_DNA"/>
</dbReference>
<evidence type="ECO:0000313" key="1">
    <source>
        <dbReference type="EMBL" id="MBP2388746.1"/>
    </source>
</evidence>
<comment type="caution">
    <text evidence="1">The sequence shown here is derived from an EMBL/GenBank/DDBJ whole genome shotgun (WGS) entry which is preliminary data.</text>
</comment>
<dbReference type="Proteomes" id="UP001296993">
    <property type="component" value="Unassembled WGS sequence"/>
</dbReference>
<evidence type="ECO:0000313" key="2">
    <source>
        <dbReference type="Proteomes" id="UP001296993"/>
    </source>
</evidence>
<dbReference type="RefSeq" id="WP_210002581.1">
    <property type="nucleotide sequence ID" value="NZ_BAAAJY010000004.1"/>
</dbReference>
<organism evidence="1 2">
    <name type="scientific">Paeniglutamicibacter kerguelensis</name>
    <dbReference type="NCBI Taxonomy" id="254788"/>
    <lineage>
        <taxon>Bacteria</taxon>
        <taxon>Bacillati</taxon>
        <taxon>Actinomycetota</taxon>
        <taxon>Actinomycetes</taxon>
        <taxon>Micrococcales</taxon>
        <taxon>Micrococcaceae</taxon>
        <taxon>Paeniglutamicibacter</taxon>
    </lineage>
</organism>
<proteinExistence type="predicted"/>
<name>A0ABS4XJW0_9MICC</name>
<gene>
    <name evidence="1" type="ORF">JOF47_004319</name>
</gene>
<keyword evidence="2" id="KW-1185">Reference proteome</keyword>
<protein>
    <submittedName>
        <fullName evidence="1">Uncharacterized protein</fullName>
    </submittedName>
</protein>
<accession>A0ABS4XJW0</accession>
<reference evidence="1 2" key="1">
    <citation type="submission" date="2021-03" db="EMBL/GenBank/DDBJ databases">
        <title>Sequencing the genomes of 1000 actinobacteria strains.</title>
        <authorList>
            <person name="Klenk H.-P."/>
        </authorList>
    </citation>
    <scope>NUCLEOTIDE SEQUENCE [LARGE SCALE GENOMIC DNA]</scope>
    <source>
        <strain evidence="1 2">DSM 15797</strain>
    </source>
</reference>
<sequence length="118" mass="13136">MTPQVDRNLPEDISTKMLSFANHLYQIGLPEAAAAYEDFARELDEGVTRDRLGEISAEVSMSLRAGPMSISDRYVTNLDGSPDESANESYFGLIQDLRKFARSNLRGKGISRFFGGFH</sequence>